<dbReference type="PANTHER" id="PTHR30558">
    <property type="entry name" value="EXBD MEMBRANE COMPONENT OF PMF-DRIVEN MACROMOLECULE IMPORT SYSTEM"/>
    <property type="match status" value="1"/>
</dbReference>
<gene>
    <name evidence="12" type="ORF">FGF68_08165</name>
</gene>
<name>A0A5C4RZ03_PROVB</name>
<dbReference type="GO" id="GO:0015031">
    <property type="term" value="P:protein transport"/>
    <property type="evidence" value="ECO:0007669"/>
    <property type="project" value="UniProtKB-KW"/>
</dbReference>
<dbReference type="GO" id="GO:0022857">
    <property type="term" value="F:transmembrane transporter activity"/>
    <property type="evidence" value="ECO:0007669"/>
    <property type="project" value="InterPro"/>
</dbReference>
<evidence type="ECO:0000256" key="7">
    <source>
        <dbReference type="ARBA" id="ARBA00022927"/>
    </source>
</evidence>
<keyword evidence="6 10" id="KW-0812">Transmembrane</keyword>
<dbReference type="Pfam" id="PF02472">
    <property type="entry name" value="ExbD"/>
    <property type="match status" value="1"/>
</dbReference>
<keyword evidence="13" id="KW-1185">Reference proteome</keyword>
<dbReference type="Proteomes" id="UP000309544">
    <property type="component" value="Unassembled WGS sequence"/>
</dbReference>
<sequence>MSEINVTPFVDVMLVLLVIFMVTAPMMSTGVKVELPETSHGEMDMESEALVIHVDRDEQVFVNQYQLAPEALKSELPIILDIASVREVYLKADTSLPYGFVMYVMSQIREAGIVNIGMVTEPASLSARDVPNRFRNEEKTQ</sequence>
<dbReference type="EMBL" id="VDCI01000007">
    <property type="protein sequence ID" value="TNJ36265.1"/>
    <property type="molecule type" value="Genomic_DNA"/>
</dbReference>
<evidence type="ECO:0000256" key="6">
    <source>
        <dbReference type="ARBA" id="ARBA00022692"/>
    </source>
</evidence>
<dbReference type="Gene3D" id="3.30.420.270">
    <property type="match status" value="1"/>
</dbReference>
<evidence type="ECO:0000256" key="2">
    <source>
        <dbReference type="ARBA" id="ARBA00005811"/>
    </source>
</evidence>
<comment type="caution">
    <text evidence="12">The sequence shown here is derived from an EMBL/GenBank/DDBJ whole genome shotgun (WGS) entry which is preliminary data.</text>
</comment>
<keyword evidence="9 11" id="KW-0472">Membrane</keyword>
<feature type="transmembrane region" description="Helical" evidence="11">
    <location>
        <begin position="6"/>
        <end position="24"/>
    </location>
</feature>
<evidence type="ECO:0000256" key="1">
    <source>
        <dbReference type="ARBA" id="ARBA00004249"/>
    </source>
</evidence>
<keyword evidence="4" id="KW-1003">Cell membrane</keyword>
<keyword evidence="7 10" id="KW-0653">Protein transport</keyword>
<evidence type="ECO:0000313" key="13">
    <source>
        <dbReference type="Proteomes" id="UP000309544"/>
    </source>
</evidence>
<evidence type="ECO:0000256" key="8">
    <source>
        <dbReference type="ARBA" id="ARBA00022989"/>
    </source>
</evidence>
<evidence type="ECO:0000256" key="9">
    <source>
        <dbReference type="ARBA" id="ARBA00023136"/>
    </source>
</evidence>
<dbReference type="AlphaFoldDB" id="A0A5C4RZ03"/>
<evidence type="ECO:0000256" key="4">
    <source>
        <dbReference type="ARBA" id="ARBA00022475"/>
    </source>
</evidence>
<keyword evidence="8 11" id="KW-1133">Transmembrane helix</keyword>
<reference evidence="12 13" key="1">
    <citation type="submission" date="2019-05" db="EMBL/GenBank/DDBJ databases">
        <title>Draft Whole-Genome sequence of the green sulfur bacterium Prosthecochloris vibrioformis DSM 260.</title>
        <authorList>
            <person name="Meyer T.E."/>
            <person name="Kyndt J.A."/>
        </authorList>
    </citation>
    <scope>NUCLEOTIDE SEQUENCE [LARGE SCALE GENOMIC DNA]</scope>
    <source>
        <strain evidence="12 13">DSM 260</strain>
    </source>
</reference>
<dbReference type="InterPro" id="IPR003400">
    <property type="entry name" value="ExbD"/>
</dbReference>
<comment type="subcellular location">
    <subcellularLocation>
        <location evidence="1">Cell inner membrane</location>
        <topology evidence="1">Single-pass type II membrane protein</topology>
    </subcellularLocation>
    <subcellularLocation>
        <location evidence="10">Cell membrane</location>
        <topology evidence="10">Single-pass type II membrane protein</topology>
    </subcellularLocation>
</comment>
<comment type="similarity">
    <text evidence="2 10">Belongs to the ExbD/TolR family.</text>
</comment>
<dbReference type="GO" id="GO:0005886">
    <property type="term" value="C:plasma membrane"/>
    <property type="evidence" value="ECO:0007669"/>
    <property type="project" value="UniProtKB-SubCell"/>
</dbReference>
<protein>
    <submittedName>
        <fullName evidence="12">ExbD/TolR family protein</fullName>
    </submittedName>
</protein>
<evidence type="ECO:0000256" key="11">
    <source>
        <dbReference type="SAM" id="Phobius"/>
    </source>
</evidence>
<organism evidence="12 13">
    <name type="scientific">Prosthecochloris vibrioformis</name>
    <name type="common">Chlorobium vibrioforme</name>
    <dbReference type="NCBI Taxonomy" id="1098"/>
    <lineage>
        <taxon>Bacteria</taxon>
        <taxon>Pseudomonadati</taxon>
        <taxon>Chlorobiota</taxon>
        <taxon>Chlorobiia</taxon>
        <taxon>Chlorobiales</taxon>
        <taxon>Chlorobiaceae</taxon>
        <taxon>Prosthecochloris</taxon>
    </lineage>
</organism>
<accession>A0A5C4RZ03</accession>
<evidence type="ECO:0000313" key="12">
    <source>
        <dbReference type="EMBL" id="TNJ36265.1"/>
    </source>
</evidence>
<proteinExistence type="inferred from homology"/>
<dbReference type="PANTHER" id="PTHR30558:SF12">
    <property type="entry name" value="BIOPOLYMER TRANSPORT PROTEIN EXBD"/>
    <property type="match status" value="1"/>
</dbReference>
<keyword evidence="3 10" id="KW-0813">Transport</keyword>
<evidence type="ECO:0000256" key="10">
    <source>
        <dbReference type="RuleBase" id="RU003879"/>
    </source>
</evidence>
<dbReference type="RefSeq" id="WP_139626735.1">
    <property type="nucleotide sequence ID" value="NZ_VDCI01000007.1"/>
</dbReference>
<evidence type="ECO:0000256" key="3">
    <source>
        <dbReference type="ARBA" id="ARBA00022448"/>
    </source>
</evidence>
<evidence type="ECO:0000256" key="5">
    <source>
        <dbReference type="ARBA" id="ARBA00022519"/>
    </source>
</evidence>
<keyword evidence="5" id="KW-0997">Cell inner membrane</keyword>